<proteinExistence type="predicted"/>
<accession>A0ABW3XWU1</accession>
<feature type="domain" description="Bacterial surface antigen (D15)" evidence="3">
    <location>
        <begin position="149"/>
        <end position="361"/>
    </location>
</feature>
<dbReference type="Gene3D" id="2.40.160.50">
    <property type="entry name" value="membrane protein fhac: a member of the omp85/tpsb transporter family"/>
    <property type="match status" value="1"/>
</dbReference>
<evidence type="ECO:0000313" key="4">
    <source>
        <dbReference type="EMBL" id="MFD1314052.1"/>
    </source>
</evidence>
<dbReference type="Proteomes" id="UP001597201">
    <property type="component" value="Unassembled WGS sequence"/>
</dbReference>
<protein>
    <submittedName>
        <fullName evidence="4">BamA/TamA family outer membrane protein</fullName>
    </submittedName>
</protein>
<dbReference type="Pfam" id="PF01103">
    <property type="entry name" value="Omp85"/>
    <property type="match status" value="1"/>
</dbReference>
<sequence length="364" mass="41866">MLIYFWIGILSGQEEQVLDTIFNKDTKTFLAVPLITNDPVMQTGFGGLGLFFFKINQQDQKSPPSLVSLYGIYSTNDSYMITPFARIFWGEDRNRAAFGVGNLRVNNDFKYEDYDGDFRLVYTEMRTFMTAEYSKKVWRDFYLGILYLGTQTSYAFNRGTQEEKDFTKAFFEENGIQDNFVSSIGLNLSFDSRDYPYYPTRGLSFSIRPKLNADWLGSDNDYVDTDYEFTYFYSLSDDKILAASLAGGFAFGDVPFDGYQNYGVRNSLRGYETGKYKGRNMIASQVELRWRFYKKWGAAFFGGTGSIWGNENNGEEEFERAWLPSAGLGLRYMVSKEKRINIRLDYALGVDGNQGLYFGVMEAF</sequence>
<evidence type="ECO:0000256" key="2">
    <source>
        <dbReference type="ARBA" id="ARBA00023136"/>
    </source>
</evidence>
<dbReference type="RefSeq" id="WP_377175292.1">
    <property type="nucleotide sequence ID" value="NZ_JBHTMY010000001.1"/>
</dbReference>
<comment type="caution">
    <text evidence="4">The sequence shown here is derived from an EMBL/GenBank/DDBJ whole genome shotgun (WGS) entry which is preliminary data.</text>
</comment>
<gene>
    <name evidence="4" type="ORF">ACFQ39_00355</name>
</gene>
<keyword evidence="5" id="KW-1185">Reference proteome</keyword>
<evidence type="ECO:0000256" key="1">
    <source>
        <dbReference type="ARBA" id="ARBA00004370"/>
    </source>
</evidence>
<dbReference type="EMBL" id="JBHTMY010000001">
    <property type="protein sequence ID" value="MFD1314052.1"/>
    <property type="molecule type" value="Genomic_DNA"/>
</dbReference>
<keyword evidence="2" id="KW-0472">Membrane</keyword>
<reference evidence="5" key="1">
    <citation type="journal article" date="2019" name="Int. J. Syst. Evol. Microbiol.">
        <title>The Global Catalogue of Microorganisms (GCM) 10K type strain sequencing project: providing services to taxonomists for standard genome sequencing and annotation.</title>
        <authorList>
            <consortium name="The Broad Institute Genomics Platform"/>
            <consortium name="The Broad Institute Genome Sequencing Center for Infectious Disease"/>
            <person name="Wu L."/>
            <person name="Ma J."/>
        </authorList>
    </citation>
    <scope>NUCLEOTIDE SEQUENCE [LARGE SCALE GENOMIC DNA]</scope>
    <source>
        <strain evidence="5">CCUG 61485</strain>
    </source>
</reference>
<evidence type="ECO:0000259" key="3">
    <source>
        <dbReference type="Pfam" id="PF01103"/>
    </source>
</evidence>
<dbReference type="InterPro" id="IPR000184">
    <property type="entry name" value="Bac_surfAg_D15"/>
</dbReference>
<evidence type="ECO:0000313" key="5">
    <source>
        <dbReference type="Proteomes" id="UP001597201"/>
    </source>
</evidence>
<comment type="subcellular location">
    <subcellularLocation>
        <location evidence="1">Membrane</location>
    </subcellularLocation>
</comment>
<organism evidence="4 5">
    <name type="scientific">Namhaeicola litoreus</name>
    <dbReference type="NCBI Taxonomy" id="1052145"/>
    <lineage>
        <taxon>Bacteria</taxon>
        <taxon>Pseudomonadati</taxon>
        <taxon>Bacteroidota</taxon>
        <taxon>Flavobacteriia</taxon>
        <taxon>Flavobacteriales</taxon>
        <taxon>Flavobacteriaceae</taxon>
        <taxon>Namhaeicola</taxon>
    </lineage>
</organism>
<name>A0ABW3XWU1_9FLAO</name>